<proteinExistence type="predicted"/>
<feature type="transmembrane region" description="Helical" evidence="5">
    <location>
        <begin position="106"/>
        <end position="126"/>
    </location>
</feature>
<keyword evidence="2 5" id="KW-0812">Transmembrane</keyword>
<evidence type="ECO:0000256" key="2">
    <source>
        <dbReference type="ARBA" id="ARBA00022692"/>
    </source>
</evidence>
<feature type="transmembrane region" description="Helical" evidence="5">
    <location>
        <begin position="132"/>
        <end position="152"/>
    </location>
</feature>
<dbReference type="AlphaFoldDB" id="A1TQI1"/>
<dbReference type="InterPro" id="IPR001129">
    <property type="entry name" value="Membr-assoc_MAPEG"/>
</dbReference>
<dbReference type="EMBL" id="CP000512">
    <property type="protein sequence ID" value="ABM33219.1"/>
    <property type="molecule type" value="Genomic_DNA"/>
</dbReference>
<evidence type="ECO:0000256" key="5">
    <source>
        <dbReference type="SAM" id="Phobius"/>
    </source>
</evidence>
<sequence length="153" mass="16929">MPSWTGGSPDCAAPFWKIDMNSLHIARFTVAYWCVFAMALMPVACAVLAKRGGFRAADNHDPRGWAARQTDWRARALAAQSNTFECLPFFIGAVIVAHQLGAAQTLLDLLALAFVMLRMFYVLMYVSDMPAIRSAVWLGAFAVNTAIFFLGYR</sequence>
<dbReference type="GO" id="GO:0016020">
    <property type="term" value="C:membrane"/>
    <property type="evidence" value="ECO:0007669"/>
    <property type="project" value="UniProtKB-SubCell"/>
</dbReference>
<protein>
    <submittedName>
        <fullName evidence="6">Membrane protein</fullName>
    </submittedName>
</protein>
<name>A1TQI1_PARC0</name>
<dbReference type="KEGG" id="aav:Aave_2647"/>
<dbReference type="PANTHER" id="PTHR35371:SF1">
    <property type="entry name" value="BLR7753 PROTEIN"/>
    <property type="match status" value="1"/>
</dbReference>
<dbReference type="SUPFAM" id="SSF161084">
    <property type="entry name" value="MAPEG domain-like"/>
    <property type="match status" value="1"/>
</dbReference>
<organism evidence="6 7">
    <name type="scientific">Paracidovorax citrulli (strain AAC00-1)</name>
    <name type="common">Acidovorax citrulli</name>
    <dbReference type="NCBI Taxonomy" id="397945"/>
    <lineage>
        <taxon>Bacteria</taxon>
        <taxon>Pseudomonadati</taxon>
        <taxon>Pseudomonadota</taxon>
        <taxon>Betaproteobacteria</taxon>
        <taxon>Burkholderiales</taxon>
        <taxon>Comamonadaceae</taxon>
        <taxon>Paracidovorax</taxon>
    </lineage>
</organism>
<dbReference type="Proteomes" id="UP000002596">
    <property type="component" value="Chromosome"/>
</dbReference>
<evidence type="ECO:0000313" key="7">
    <source>
        <dbReference type="Proteomes" id="UP000002596"/>
    </source>
</evidence>
<feature type="transmembrane region" description="Helical" evidence="5">
    <location>
        <begin position="30"/>
        <end position="49"/>
    </location>
</feature>
<dbReference type="eggNOG" id="COG3686">
    <property type="taxonomic scope" value="Bacteria"/>
</dbReference>
<keyword evidence="4 5" id="KW-0472">Membrane</keyword>
<dbReference type="Pfam" id="PF01124">
    <property type="entry name" value="MAPEG"/>
    <property type="match status" value="1"/>
</dbReference>
<comment type="subcellular location">
    <subcellularLocation>
        <location evidence="1">Membrane</location>
    </subcellularLocation>
</comment>
<dbReference type="HOGENOM" id="CLU_110778_2_1_4"/>
<dbReference type="InterPro" id="IPR023352">
    <property type="entry name" value="MAPEG-like_dom_sf"/>
</dbReference>
<reference evidence="6" key="1">
    <citation type="submission" date="2006-12" db="EMBL/GenBank/DDBJ databases">
        <title>Complete sequence of Acidovorax avenae subsp. citrulli AAC00-1.</title>
        <authorList>
            <consortium name="US DOE Joint Genome Institute"/>
            <person name="Copeland A."/>
            <person name="Lucas S."/>
            <person name="Lapidus A."/>
            <person name="Barry K."/>
            <person name="Detter J.C."/>
            <person name="Glavina del Rio T."/>
            <person name="Dalin E."/>
            <person name="Tice H."/>
            <person name="Pitluck S."/>
            <person name="Kiss H."/>
            <person name="Brettin T."/>
            <person name="Bruce D."/>
            <person name="Han C."/>
            <person name="Tapia R."/>
            <person name="Gilna P."/>
            <person name="Schmutz J."/>
            <person name="Larimer F."/>
            <person name="Land M."/>
            <person name="Hauser L."/>
            <person name="Kyrpides N."/>
            <person name="Kim E."/>
            <person name="Stahl D."/>
            <person name="Richardson P."/>
        </authorList>
    </citation>
    <scope>NUCLEOTIDE SEQUENCE</scope>
    <source>
        <strain evidence="6">AAC00-1</strain>
    </source>
</reference>
<keyword evidence="3 5" id="KW-1133">Transmembrane helix</keyword>
<dbReference type="Gene3D" id="1.20.120.550">
    <property type="entry name" value="Membrane associated eicosanoid/glutathione metabolism-like domain"/>
    <property type="match status" value="1"/>
</dbReference>
<accession>A1TQI1</accession>
<gene>
    <name evidence="6" type="ordered locus">Aave_2647</name>
</gene>
<evidence type="ECO:0000256" key="4">
    <source>
        <dbReference type="ARBA" id="ARBA00023136"/>
    </source>
</evidence>
<evidence type="ECO:0000256" key="3">
    <source>
        <dbReference type="ARBA" id="ARBA00022989"/>
    </source>
</evidence>
<dbReference type="STRING" id="397945.Aave_2647"/>
<evidence type="ECO:0000313" key="6">
    <source>
        <dbReference type="EMBL" id="ABM33219.1"/>
    </source>
</evidence>
<dbReference type="PANTHER" id="PTHR35371">
    <property type="entry name" value="INNER MEMBRANE PROTEIN"/>
    <property type="match status" value="1"/>
</dbReference>
<evidence type="ECO:0000256" key="1">
    <source>
        <dbReference type="ARBA" id="ARBA00004370"/>
    </source>
</evidence>